<evidence type="ECO:0000313" key="1">
    <source>
        <dbReference type="EMBL" id="GLH68519.1"/>
    </source>
</evidence>
<dbReference type="EMBL" id="BSDD01000001">
    <property type="protein sequence ID" value="GLH68519.1"/>
    <property type="molecule type" value="Genomic_DNA"/>
</dbReference>
<name>A0ABQ5Q2C9_9BACT</name>
<dbReference type="Proteomes" id="UP001165089">
    <property type="component" value="Unassembled WGS sequence"/>
</dbReference>
<dbReference type="RefSeq" id="WP_285722005.1">
    <property type="nucleotide sequence ID" value="NZ_BSDD01000001.1"/>
</dbReference>
<gene>
    <name evidence="1" type="ORF">GETHPA_00520</name>
</gene>
<reference evidence="1 2" key="1">
    <citation type="journal article" date="2023" name="Antonie Van Leeuwenhoek">
        <title>Mesoterricola silvestris gen. nov., sp. nov., Mesoterricola sediminis sp. nov., Geothrix oryzae sp. nov., Geothrix edaphica sp. nov., Geothrix rubra sp. nov., and Geothrix limicola sp. nov., six novel members of Acidobacteriota isolated from soils.</title>
        <authorList>
            <person name="Itoh H."/>
            <person name="Sugisawa Y."/>
            <person name="Mise K."/>
            <person name="Xu Z."/>
            <person name="Kuniyasu M."/>
            <person name="Ushijima N."/>
            <person name="Kawano K."/>
            <person name="Kobayashi E."/>
            <person name="Shiratori Y."/>
            <person name="Masuda Y."/>
            <person name="Senoo K."/>
        </authorList>
    </citation>
    <scope>NUCLEOTIDE SEQUENCE [LARGE SCALE GENOMIC DNA]</scope>
    <source>
        <strain evidence="1 2">Red803</strain>
    </source>
</reference>
<organism evidence="1 2">
    <name type="scientific">Geothrix rubra</name>
    <dbReference type="NCBI Taxonomy" id="2927977"/>
    <lineage>
        <taxon>Bacteria</taxon>
        <taxon>Pseudomonadati</taxon>
        <taxon>Acidobacteriota</taxon>
        <taxon>Holophagae</taxon>
        <taxon>Holophagales</taxon>
        <taxon>Holophagaceae</taxon>
        <taxon>Geothrix</taxon>
    </lineage>
</organism>
<keyword evidence="2" id="KW-1185">Reference proteome</keyword>
<comment type="caution">
    <text evidence="1">The sequence shown here is derived from an EMBL/GenBank/DDBJ whole genome shotgun (WGS) entry which is preliminary data.</text>
</comment>
<proteinExistence type="predicted"/>
<accession>A0ABQ5Q2C9</accession>
<sequence length="120" mass="13407">MATRTTPKRPKITGITLNVLMPDGTSRIHTLDPIECDALAWSDRGVKVLGKFYEKGGPAEGKRMTREDFLRRFPQAAKLIGKSQDILMTPELVERLWNLAKEDGTTPAFLCKHTINVING</sequence>
<evidence type="ECO:0000313" key="2">
    <source>
        <dbReference type="Proteomes" id="UP001165089"/>
    </source>
</evidence>
<protein>
    <submittedName>
        <fullName evidence="1">Uncharacterized protein</fullName>
    </submittedName>
</protein>